<keyword evidence="4" id="KW-0479">Metal-binding</keyword>
<dbReference type="RefSeq" id="WP_123209483.1">
    <property type="nucleotide sequence ID" value="NZ_JBHTHO010000016.1"/>
</dbReference>
<sequence>MRIAGLQKLTLLDFPEHMAATLFCPGCDFRCPFCHNASLVVPGREGFPAMDLDEIRAFLRKRRGVLDGVCITGGEPLLQPDIADFCAELKSMGFAVKLDTNGSFPATLEHLVERGLVDYVAMDMKAAVGIGSRGNEENSAANLASRNEGSDDASGIAHPAPCNEARFGTDAPDAREEDSAGEAPLAAEELRFARVAGIAPVHARSLMASVGESATFLMRGLVPYEFRTTVVRELHDAAHLAAIASDIRGARAWYLQAFVDSDGVIGGRGTLHTYSSEEMHALAHAVRSFVPSAQVRGVD</sequence>
<keyword evidence="10" id="KW-1185">Reference proteome</keyword>
<protein>
    <submittedName>
        <fullName evidence="9">Anaerobic ribonucleoside-triphosphate reductase activating protein</fullName>
    </submittedName>
</protein>
<reference evidence="10" key="1">
    <citation type="submission" date="2018-05" db="EMBL/GenBank/DDBJ databases">
        <title>Genome Sequencing of selected type strains of the family Eggerthellaceae.</title>
        <authorList>
            <person name="Danylec N."/>
            <person name="Stoll D.A."/>
            <person name="Doetsch A."/>
            <person name="Huch M."/>
        </authorList>
    </citation>
    <scope>NUCLEOTIDE SEQUENCE [LARGE SCALE GENOMIC DNA]</scope>
    <source>
        <strain evidence="10">DSM 24851</strain>
    </source>
</reference>
<dbReference type="PANTHER" id="PTHR30352:SF13">
    <property type="entry name" value="GLYCYL-RADICAL ENZYME ACTIVATING ENZYME YJJW-RELATED"/>
    <property type="match status" value="1"/>
</dbReference>
<evidence type="ECO:0000313" key="9">
    <source>
        <dbReference type="EMBL" id="RNL38225.1"/>
    </source>
</evidence>
<keyword evidence="5" id="KW-0408">Iron</keyword>
<dbReference type="PANTHER" id="PTHR30352">
    <property type="entry name" value="PYRUVATE FORMATE-LYASE-ACTIVATING ENZYME"/>
    <property type="match status" value="1"/>
</dbReference>
<dbReference type="InterPro" id="IPR012840">
    <property type="entry name" value="NrdG2"/>
</dbReference>
<evidence type="ECO:0000313" key="10">
    <source>
        <dbReference type="Proteomes" id="UP000269591"/>
    </source>
</evidence>
<dbReference type="GO" id="GO:0003824">
    <property type="term" value="F:catalytic activity"/>
    <property type="evidence" value="ECO:0007669"/>
    <property type="project" value="InterPro"/>
</dbReference>
<dbReference type="EMBL" id="QIBX01000019">
    <property type="protein sequence ID" value="RNL38225.1"/>
    <property type="molecule type" value="Genomic_DNA"/>
</dbReference>
<dbReference type="SUPFAM" id="SSF102114">
    <property type="entry name" value="Radical SAM enzymes"/>
    <property type="match status" value="1"/>
</dbReference>
<dbReference type="Gene3D" id="3.20.20.70">
    <property type="entry name" value="Aldolase class I"/>
    <property type="match status" value="1"/>
</dbReference>
<feature type="compositionally biased region" description="Polar residues" evidence="7">
    <location>
        <begin position="137"/>
        <end position="147"/>
    </location>
</feature>
<dbReference type="InterPro" id="IPR034457">
    <property type="entry name" value="Organic_radical-activating"/>
</dbReference>
<proteinExistence type="predicted"/>
<dbReference type="SFLD" id="SFLDG01094">
    <property type="entry name" value="Uncharacterised_Radical_SAM_Su"/>
    <property type="match status" value="1"/>
</dbReference>
<keyword evidence="6" id="KW-0411">Iron-sulfur</keyword>
<organism evidence="9 10">
    <name type="scientific">Slackia equolifaciens</name>
    <dbReference type="NCBI Taxonomy" id="498718"/>
    <lineage>
        <taxon>Bacteria</taxon>
        <taxon>Bacillati</taxon>
        <taxon>Actinomycetota</taxon>
        <taxon>Coriobacteriia</taxon>
        <taxon>Eggerthellales</taxon>
        <taxon>Eggerthellaceae</taxon>
        <taxon>Slackia</taxon>
    </lineage>
</organism>
<accession>A0A3N0ATR5</accession>
<dbReference type="OrthoDB" id="9782387at2"/>
<feature type="region of interest" description="Disordered" evidence="7">
    <location>
        <begin position="135"/>
        <end position="155"/>
    </location>
</feature>
<dbReference type="InterPro" id="IPR013785">
    <property type="entry name" value="Aldolase_TIM"/>
</dbReference>
<dbReference type="PROSITE" id="PS51918">
    <property type="entry name" value="RADICAL_SAM"/>
    <property type="match status" value="1"/>
</dbReference>
<name>A0A3N0ATR5_9ACTN</name>
<dbReference type="NCBIfam" id="TIGR02495">
    <property type="entry name" value="NrdG2"/>
    <property type="match status" value="1"/>
</dbReference>
<comment type="cofactor">
    <cofactor evidence="1">
        <name>[4Fe-4S] cluster</name>
        <dbReference type="ChEBI" id="CHEBI:49883"/>
    </cofactor>
</comment>
<comment type="caution">
    <text evidence="9">The sequence shown here is derived from an EMBL/GenBank/DDBJ whole genome shotgun (WGS) entry which is preliminary data.</text>
</comment>
<dbReference type="AlphaFoldDB" id="A0A3N0ATR5"/>
<dbReference type="CDD" id="cd01335">
    <property type="entry name" value="Radical_SAM"/>
    <property type="match status" value="1"/>
</dbReference>
<dbReference type="InterPro" id="IPR058240">
    <property type="entry name" value="rSAM_sf"/>
</dbReference>
<feature type="domain" description="Radical SAM core" evidence="8">
    <location>
        <begin position="13"/>
        <end position="244"/>
    </location>
</feature>
<dbReference type="SFLD" id="SFLDS00029">
    <property type="entry name" value="Radical_SAM"/>
    <property type="match status" value="1"/>
</dbReference>
<evidence type="ECO:0000256" key="3">
    <source>
        <dbReference type="ARBA" id="ARBA00022691"/>
    </source>
</evidence>
<dbReference type="GO" id="GO:0046872">
    <property type="term" value="F:metal ion binding"/>
    <property type="evidence" value="ECO:0007669"/>
    <property type="project" value="UniProtKB-KW"/>
</dbReference>
<evidence type="ECO:0000256" key="2">
    <source>
        <dbReference type="ARBA" id="ARBA00022485"/>
    </source>
</evidence>
<keyword evidence="2" id="KW-0004">4Fe-4S</keyword>
<dbReference type="GO" id="GO:0051539">
    <property type="term" value="F:4 iron, 4 sulfur cluster binding"/>
    <property type="evidence" value="ECO:0007669"/>
    <property type="project" value="UniProtKB-KW"/>
</dbReference>
<evidence type="ECO:0000259" key="8">
    <source>
        <dbReference type="PROSITE" id="PS51918"/>
    </source>
</evidence>
<evidence type="ECO:0000256" key="1">
    <source>
        <dbReference type="ARBA" id="ARBA00001966"/>
    </source>
</evidence>
<evidence type="ECO:0000256" key="5">
    <source>
        <dbReference type="ARBA" id="ARBA00023004"/>
    </source>
</evidence>
<dbReference type="Proteomes" id="UP000269591">
    <property type="component" value="Unassembled WGS sequence"/>
</dbReference>
<keyword evidence="3" id="KW-0949">S-adenosyl-L-methionine</keyword>
<evidence type="ECO:0000256" key="6">
    <source>
        <dbReference type="ARBA" id="ARBA00023014"/>
    </source>
</evidence>
<dbReference type="Pfam" id="PF04055">
    <property type="entry name" value="Radical_SAM"/>
    <property type="match status" value="1"/>
</dbReference>
<evidence type="ECO:0000256" key="7">
    <source>
        <dbReference type="SAM" id="MobiDB-lite"/>
    </source>
</evidence>
<dbReference type="InterPro" id="IPR007197">
    <property type="entry name" value="rSAM"/>
</dbReference>
<gene>
    <name evidence="9" type="ORF">DMP06_09400</name>
</gene>
<evidence type="ECO:0000256" key="4">
    <source>
        <dbReference type="ARBA" id="ARBA00022723"/>
    </source>
</evidence>